<reference evidence="1 2" key="1">
    <citation type="journal article" date="2003" name="Int. J. Syst. Evol. Microbiol.">
        <title>Bacillus nealsonii sp. nov., isolated from a spacecraft-assembly facility, whose spores are gamma-radiation resistant.</title>
        <authorList>
            <person name="Venkateswaran K."/>
            <person name="Kempf M."/>
            <person name="Chen F."/>
            <person name="Satomi M."/>
            <person name="Nicholson W."/>
            <person name="Kern R."/>
        </authorList>
    </citation>
    <scope>NUCLEOTIDE SEQUENCE [LARGE SCALE GENOMIC DNA]</scope>
    <source>
        <strain evidence="1 2">FO-92</strain>
    </source>
</reference>
<comment type="caution">
    <text evidence="1">The sequence shown here is derived from an EMBL/GenBank/DDBJ whole genome shotgun (WGS) entry which is preliminary data.</text>
</comment>
<proteinExistence type="predicted"/>
<organism evidence="1 2">
    <name type="scientific">Niallia nealsonii</name>
    <dbReference type="NCBI Taxonomy" id="115979"/>
    <lineage>
        <taxon>Bacteria</taxon>
        <taxon>Bacillati</taxon>
        <taxon>Bacillota</taxon>
        <taxon>Bacilli</taxon>
        <taxon>Bacillales</taxon>
        <taxon>Bacillaceae</taxon>
        <taxon>Niallia</taxon>
    </lineage>
</organism>
<dbReference type="Proteomes" id="UP000233375">
    <property type="component" value="Unassembled WGS sequence"/>
</dbReference>
<evidence type="ECO:0000313" key="2">
    <source>
        <dbReference type="Proteomes" id="UP000233375"/>
    </source>
</evidence>
<gene>
    <name evidence="1" type="ORF">CWS01_09760</name>
</gene>
<dbReference type="OrthoDB" id="2867457at2"/>
<evidence type="ECO:0008006" key="3">
    <source>
        <dbReference type="Google" id="ProtNLM"/>
    </source>
</evidence>
<name>A0A2N0Z2Q1_9BACI</name>
<dbReference type="EMBL" id="PISE01000019">
    <property type="protein sequence ID" value="PKG23780.1"/>
    <property type="molecule type" value="Genomic_DNA"/>
</dbReference>
<sequence length="127" mass="14771">MNNNYVVLKSFQYLIECTCPSPEHTFMLEFDKGDTFIITDEKKYVDSLGWLVLVLIKNSSVYMYIDELEEFVEDKKICSIMDLELKINYLEYKVNETLDSMDEGNFSLYAKELSALKEVQDSVAVFG</sequence>
<evidence type="ECO:0000313" key="1">
    <source>
        <dbReference type="EMBL" id="PKG23780.1"/>
    </source>
</evidence>
<protein>
    <recommendedName>
        <fullName evidence="3">IDEAL domain-containing protein</fullName>
    </recommendedName>
</protein>
<accession>A0A2N0Z2Q1</accession>
<dbReference type="AlphaFoldDB" id="A0A2N0Z2Q1"/>
<dbReference type="RefSeq" id="WP_101177011.1">
    <property type="nucleotide sequence ID" value="NZ_PISE01000019.1"/>
</dbReference>
<keyword evidence="2" id="KW-1185">Reference proteome</keyword>